<dbReference type="AlphaFoldDB" id="A0A6P3YCG5"/>
<feature type="binding site" evidence="4">
    <location>
        <position position="28"/>
    </location>
    <ligand>
        <name>Mg(2+)</name>
        <dbReference type="ChEBI" id="CHEBI:18420"/>
    </ligand>
</feature>
<dbReference type="Pfam" id="PF13242">
    <property type="entry name" value="Hydrolase_like"/>
    <property type="match status" value="1"/>
</dbReference>
<comment type="cofactor">
    <cofactor evidence="4">
        <name>Mg(2+)</name>
        <dbReference type="ChEBI" id="CHEBI:18420"/>
    </cofactor>
    <text evidence="4">Divalent metal ions. Mg(2+) is the most effective.</text>
</comment>
<comment type="similarity">
    <text evidence="1">Belongs to the HAD-like hydrolase superfamily.</text>
</comment>
<feature type="active site" description="Proton donor" evidence="2">
    <location>
        <position position="30"/>
    </location>
</feature>
<evidence type="ECO:0000313" key="6">
    <source>
        <dbReference type="RefSeq" id="XP_014488715.1"/>
    </source>
</evidence>
<feature type="binding site" evidence="3">
    <location>
        <position position="217"/>
    </location>
    <ligand>
        <name>substrate</name>
    </ligand>
</feature>
<dbReference type="GO" id="GO:0046872">
    <property type="term" value="F:metal ion binding"/>
    <property type="evidence" value="ECO:0007669"/>
    <property type="project" value="UniProtKB-KW"/>
</dbReference>
<dbReference type="NCBIfam" id="TIGR01460">
    <property type="entry name" value="HAD-SF-IIA"/>
    <property type="match status" value="1"/>
</dbReference>
<dbReference type="InterPro" id="IPR023214">
    <property type="entry name" value="HAD_sf"/>
</dbReference>
<dbReference type="GeneID" id="106751937"/>
<accession>A0A6P3YCG5</accession>
<dbReference type="InterPro" id="IPR006357">
    <property type="entry name" value="HAD-SF_hydro_IIA"/>
</dbReference>
<evidence type="ECO:0000256" key="3">
    <source>
        <dbReference type="PIRSR" id="PIRSR000915-2"/>
    </source>
</evidence>
<dbReference type="PANTHER" id="PTHR19288">
    <property type="entry name" value="4-NITROPHENYLPHOSPHATASE-RELATED"/>
    <property type="match status" value="1"/>
</dbReference>
<dbReference type="RefSeq" id="XP_014488715.1">
    <property type="nucleotide sequence ID" value="XM_014633229.1"/>
</dbReference>
<reference evidence="6" key="1">
    <citation type="submission" date="2025-08" db="UniProtKB">
        <authorList>
            <consortium name="RefSeq"/>
        </authorList>
    </citation>
    <scope>IDENTIFICATION</scope>
</reference>
<dbReference type="GO" id="GO:0016791">
    <property type="term" value="F:phosphatase activity"/>
    <property type="evidence" value="ECO:0007669"/>
    <property type="project" value="TreeGrafter"/>
</dbReference>
<feature type="active site" description="Nucleophile" evidence="2">
    <location>
        <position position="28"/>
    </location>
</feature>
<dbReference type="PANTHER" id="PTHR19288:SF4">
    <property type="entry name" value="RE04130P-RELATED"/>
    <property type="match status" value="1"/>
</dbReference>
<keyword evidence="1" id="KW-0378">Hydrolase</keyword>
<evidence type="ECO:0000313" key="5">
    <source>
        <dbReference type="Proteomes" id="UP000515204"/>
    </source>
</evidence>
<dbReference type="InterPro" id="IPR036412">
    <property type="entry name" value="HAD-like_sf"/>
</dbReference>
<dbReference type="PIRSF" id="PIRSF000915">
    <property type="entry name" value="PGP-type_phosphatase"/>
    <property type="match status" value="1"/>
</dbReference>
<proteinExistence type="inferred from homology"/>
<gene>
    <name evidence="6" type="primary">LOC106751937</name>
</gene>
<organism evidence="5 6">
    <name type="scientific">Dinoponera quadriceps</name>
    <name type="common">South American ant</name>
    <dbReference type="NCBI Taxonomy" id="609295"/>
    <lineage>
        <taxon>Eukaryota</taxon>
        <taxon>Metazoa</taxon>
        <taxon>Ecdysozoa</taxon>
        <taxon>Arthropoda</taxon>
        <taxon>Hexapoda</taxon>
        <taxon>Insecta</taxon>
        <taxon>Pterygota</taxon>
        <taxon>Neoptera</taxon>
        <taxon>Endopterygota</taxon>
        <taxon>Hymenoptera</taxon>
        <taxon>Apocrita</taxon>
        <taxon>Aculeata</taxon>
        <taxon>Formicoidea</taxon>
        <taxon>Formicidae</taxon>
        <taxon>Ponerinae</taxon>
        <taxon>Ponerini</taxon>
        <taxon>Dinoponera</taxon>
    </lineage>
</organism>
<dbReference type="Pfam" id="PF13344">
    <property type="entry name" value="Hydrolase_6"/>
    <property type="match status" value="1"/>
</dbReference>
<keyword evidence="4" id="KW-0479">Metal-binding</keyword>
<sequence length="308" mass="34751">MSKVKNLAKLSAKQLEEFFASFDMIFSDIDGVIWSFTYSIPGALESLEALNKLGKEVYLVTNNNTHNLEFFVEKARDGGFKINPDHIINTSKAIIWYFKKINFDGDVFAILSNSFLNNLQEAGIQMVEQPKVPLLEPILSEISDRPSVKAVIVDFDSHCNWGKMALAISCLKREEVIYLSGAPDTWVGDKNIKVLGPGPLLEVINQLSGRKPISFAKPSQILKDYIFSTYNVIDPQRCLFIGDTAQQDMKFASLCGFMKLFVESGCDNLEEALKEEDTCPDYHISSLGQLFSTFKETEKQRTTNHYTR</sequence>
<dbReference type="OrthoDB" id="413953at2759"/>
<feature type="binding site" evidence="4">
    <location>
        <position position="30"/>
    </location>
    <ligand>
        <name>Mg(2+)</name>
        <dbReference type="ChEBI" id="CHEBI:18420"/>
    </ligand>
</feature>
<keyword evidence="5" id="KW-1185">Reference proteome</keyword>
<evidence type="ECO:0000256" key="1">
    <source>
        <dbReference type="PIRNR" id="PIRNR000915"/>
    </source>
</evidence>
<dbReference type="GO" id="GO:0005737">
    <property type="term" value="C:cytoplasm"/>
    <property type="evidence" value="ECO:0007669"/>
    <property type="project" value="TreeGrafter"/>
</dbReference>
<feature type="binding site" evidence="4">
    <location>
        <position position="243"/>
    </location>
    <ligand>
        <name>Mg(2+)</name>
        <dbReference type="ChEBI" id="CHEBI:18420"/>
    </ligand>
</feature>
<dbReference type="Proteomes" id="UP000515204">
    <property type="component" value="Unplaced"/>
</dbReference>
<name>A0A6P3YCG5_DINQU</name>
<keyword evidence="4" id="KW-0460">Magnesium</keyword>
<dbReference type="KEGG" id="dqu:106751937"/>
<evidence type="ECO:0000256" key="4">
    <source>
        <dbReference type="PIRSR" id="PIRSR000915-3"/>
    </source>
</evidence>
<protein>
    <submittedName>
        <fullName evidence="6">4-nitrophenylphosphatase-like</fullName>
    </submittedName>
</protein>
<evidence type="ECO:0000256" key="2">
    <source>
        <dbReference type="PIRSR" id="PIRSR000915-1"/>
    </source>
</evidence>
<dbReference type="Gene3D" id="3.40.50.1000">
    <property type="entry name" value="HAD superfamily/HAD-like"/>
    <property type="match status" value="2"/>
</dbReference>
<dbReference type="SUPFAM" id="SSF56784">
    <property type="entry name" value="HAD-like"/>
    <property type="match status" value="1"/>
</dbReference>